<keyword evidence="2" id="KW-1185">Reference proteome</keyword>
<protein>
    <submittedName>
        <fullName evidence="1">Uncharacterized protein</fullName>
    </submittedName>
</protein>
<evidence type="ECO:0000313" key="2">
    <source>
        <dbReference type="Proteomes" id="UP000002724"/>
    </source>
</evidence>
<dbReference type="RefSeq" id="WP_012508499.1">
    <property type="nucleotide sequence ID" value="NC_011060.1"/>
</dbReference>
<evidence type="ECO:0000313" key="1">
    <source>
        <dbReference type="EMBL" id="ACF44012.1"/>
    </source>
</evidence>
<dbReference type="AlphaFoldDB" id="B4SBF8"/>
<dbReference type="KEGG" id="pph:Ppha_1780"/>
<sequence>MGKRQIIYRQDRIGGNQDLLNREVNLVTNEARVWHGTITTVGSSEVELKDARSGKHRFAINQIDQIYCEIKTDY</sequence>
<organism evidence="1 2">
    <name type="scientific">Pelodictyon phaeoclathratiforme (strain DSM 5477 / BU-1)</name>
    <dbReference type="NCBI Taxonomy" id="324925"/>
    <lineage>
        <taxon>Bacteria</taxon>
        <taxon>Pseudomonadati</taxon>
        <taxon>Chlorobiota</taxon>
        <taxon>Chlorobiia</taxon>
        <taxon>Chlorobiales</taxon>
        <taxon>Chlorobiaceae</taxon>
        <taxon>Chlorobium/Pelodictyon group</taxon>
        <taxon>Pelodictyon</taxon>
    </lineage>
</organism>
<dbReference type="eggNOG" id="ENOG5033G53">
    <property type="taxonomic scope" value="Bacteria"/>
</dbReference>
<dbReference type="OrthoDB" id="595333at2"/>
<name>B4SBF8_PELPB</name>
<reference evidence="1 2" key="1">
    <citation type="submission" date="2008-06" db="EMBL/GenBank/DDBJ databases">
        <title>Complete sequence of Pelodictyon phaeoclathratiforme BU-1.</title>
        <authorList>
            <consortium name="US DOE Joint Genome Institute"/>
            <person name="Lucas S."/>
            <person name="Copeland A."/>
            <person name="Lapidus A."/>
            <person name="Glavina del Rio T."/>
            <person name="Dalin E."/>
            <person name="Tice H."/>
            <person name="Bruce D."/>
            <person name="Goodwin L."/>
            <person name="Pitluck S."/>
            <person name="Schmutz J."/>
            <person name="Larimer F."/>
            <person name="Land M."/>
            <person name="Hauser L."/>
            <person name="Kyrpides N."/>
            <person name="Mikhailova N."/>
            <person name="Liu Z."/>
            <person name="Li T."/>
            <person name="Zhao F."/>
            <person name="Overmann J."/>
            <person name="Bryant D.A."/>
            <person name="Richardson P."/>
        </authorList>
    </citation>
    <scope>NUCLEOTIDE SEQUENCE [LARGE SCALE GENOMIC DNA]</scope>
    <source>
        <strain evidence="2">DSM 5477 / BU-1</strain>
    </source>
</reference>
<dbReference type="EMBL" id="CP001110">
    <property type="protein sequence ID" value="ACF44012.1"/>
    <property type="molecule type" value="Genomic_DNA"/>
</dbReference>
<dbReference type="Proteomes" id="UP000002724">
    <property type="component" value="Chromosome"/>
</dbReference>
<dbReference type="STRING" id="324925.Ppha_1780"/>
<dbReference type="HOGENOM" id="CLU_2680999_0_0_10"/>
<accession>B4SBF8</accession>
<gene>
    <name evidence="1" type="ordered locus">Ppha_1780</name>
</gene>
<proteinExistence type="predicted"/>